<proteinExistence type="predicted"/>
<accession>A0A7Y9NJD5</accession>
<name>A0A7Y9NJD5_9BACT</name>
<dbReference type="AlphaFoldDB" id="A0A7Y9NJD5"/>
<dbReference type="Pfam" id="PF10009">
    <property type="entry name" value="DUF2252"/>
    <property type="match status" value="1"/>
</dbReference>
<comment type="caution">
    <text evidence="1">The sequence shown here is derived from an EMBL/GenBank/DDBJ whole genome shotgun (WGS) entry which is preliminary data.</text>
</comment>
<dbReference type="PANTHER" id="PTHR39441">
    <property type="entry name" value="DUF2252 DOMAIN-CONTAINING PROTEIN"/>
    <property type="match status" value="1"/>
</dbReference>
<dbReference type="InterPro" id="IPR018721">
    <property type="entry name" value="DUF2252"/>
</dbReference>
<evidence type="ECO:0000313" key="2">
    <source>
        <dbReference type="Proteomes" id="UP000534186"/>
    </source>
</evidence>
<dbReference type="Proteomes" id="UP000534186">
    <property type="component" value="Unassembled WGS sequence"/>
</dbReference>
<protein>
    <submittedName>
        <fullName evidence="1">Uncharacterized protein (DUF2252 family)</fullName>
    </submittedName>
</protein>
<evidence type="ECO:0000313" key="1">
    <source>
        <dbReference type="EMBL" id="NYF49883.1"/>
    </source>
</evidence>
<organism evidence="1 2">
    <name type="scientific">Tunturiibacter lichenicola</name>
    <dbReference type="NCBI Taxonomy" id="2051959"/>
    <lineage>
        <taxon>Bacteria</taxon>
        <taxon>Pseudomonadati</taxon>
        <taxon>Acidobacteriota</taxon>
        <taxon>Terriglobia</taxon>
        <taxon>Terriglobales</taxon>
        <taxon>Acidobacteriaceae</taxon>
        <taxon>Tunturiibacter</taxon>
    </lineage>
</organism>
<dbReference type="EMBL" id="JACCCV010000001">
    <property type="protein sequence ID" value="NYF49883.1"/>
    <property type="molecule type" value="Genomic_DNA"/>
</dbReference>
<dbReference type="PANTHER" id="PTHR39441:SF1">
    <property type="entry name" value="DUF2252 DOMAIN-CONTAINING PROTEIN"/>
    <property type="match status" value="1"/>
</dbReference>
<gene>
    <name evidence="1" type="ORF">HDF12_000248</name>
</gene>
<reference evidence="1 2" key="1">
    <citation type="submission" date="2020-07" db="EMBL/GenBank/DDBJ databases">
        <title>Genomic Encyclopedia of Type Strains, Phase IV (KMG-V): Genome sequencing to study the core and pangenomes of soil and plant-associated prokaryotes.</title>
        <authorList>
            <person name="Whitman W."/>
        </authorList>
    </citation>
    <scope>NUCLEOTIDE SEQUENCE [LARGE SCALE GENOMIC DNA]</scope>
    <source>
        <strain evidence="1 2">M8UP30</strain>
    </source>
</reference>
<sequence length="466" mass="51456">MDKTQLVSARERYAFGRERRKQMKRLHHKTWTAKQRRESPLKLLEVSTRGRVPTLVALKNELMAASPFGYFRGAVPVMAYDLSLVGNTGICNQLCGDAHVRNLGAFAAPDGRLVFDINDFDETIVAPFEWDVKRMATSLVLAGRAAGAKNLHCREAAAVFLERYRTMMHSFARMPVLEVAKYQVHRLGNVSPVAGILRMAERATPMHTLLTLTEVEGRPSVVKKKGVKTVKGAAKSSERPQRVFRTIPPNLKRVTGALAEQVVGSLAIYAESLQPERRHFLAQYRPMDVAFKVVGTGSVGLRDYVVLMEGNGVKDPLFLQIKEEVASGYAPYVAGALKGRRGKQHQGQRVVNGERAMQLQSDPFLGWTTMEGRDYLVRQLNDHKASIQLEDLKAAGLLEYAGVCGEMLARGHARAGDSAMVAGYVGTSARFDEAVGAFAEAYADQTEVDWKQLVKSLKMPGKKAAK</sequence>